<feature type="transmembrane region" description="Helical" evidence="7">
    <location>
        <begin position="255"/>
        <end position="274"/>
    </location>
</feature>
<keyword evidence="5" id="KW-0411">Iron-sulfur</keyword>
<sequence length="307" mass="32969">MATTPTTLRAIAHPHASCAQRTKRMRAREVRPLANASAMAFAKREHDAVRASVERGSNMTTRAARATVVAMAAADSSAMAKACDMDELPRGERKLVRMLGKSILLFWYRDTVFAIESRSPAEGAYSEGFERARLTQDACIECPTTKTKFDLKTGEIKEWYPDNPVLARLTPKDTCRPMEVFPVDMRADGIYVDAKNGSLGPDFVAPIGFGGSNTSLESNNVFAVETPMYVEGEQQGGKKMSSSEDPTAKMDASQLGGAIAVGGVIAVAGTGACLYYENYIALGALWIVGFASAAFVALKTTGALEDE</sequence>
<name>A0A090LZQ4_OSTTA</name>
<reference evidence="9" key="2">
    <citation type="journal article" date="2014" name="BMC Genomics">
        <title>An improved genome of the model marine alga Ostreococcus tauri unfolds by assessing Illumina de novo assemblies.</title>
        <authorList>
            <person name="Blanc-Mathieu R."/>
            <person name="Verhelst B."/>
            <person name="Derelle E."/>
            <person name="Rombauts S."/>
            <person name="Bouget F.Y."/>
            <person name="Carre I."/>
            <person name="Chateau A."/>
            <person name="Eyre-Walker A."/>
            <person name="Grimsley N."/>
            <person name="Moreau H."/>
            <person name="Piegu B."/>
            <person name="Rivals E."/>
            <person name="Schackwitz W."/>
            <person name="Van de Peer Y."/>
            <person name="Piganeau G."/>
        </authorList>
    </citation>
    <scope>NUCLEOTIDE SEQUENCE</scope>
    <source>
        <strain evidence="9">RCC4221</strain>
    </source>
</reference>
<gene>
    <name evidence="10" type="ORF">BE221DRAFT_189442</name>
    <name evidence="9" type="ORF">OT_ostta04g00070</name>
</gene>
<dbReference type="FunCoup" id="A0A090LZQ4">
    <property type="interactions" value="576"/>
</dbReference>
<dbReference type="InterPro" id="IPR012748">
    <property type="entry name" value="Rieske-like_NirD"/>
</dbReference>
<evidence type="ECO:0000256" key="2">
    <source>
        <dbReference type="ARBA" id="ARBA00022723"/>
    </source>
</evidence>
<organism evidence="9 11">
    <name type="scientific">Ostreococcus tauri</name>
    <name type="common">Marine green alga</name>
    <dbReference type="NCBI Taxonomy" id="70448"/>
    <lineage>
        <taxon>Eukaryota</taxon>
        <taxon>Viridiplantae</taxon>
        <taxon>Chlorophyta</taxon>
        <taxon>Mamiellophyceae</taxon>
        <taxon>Mamiellales</taxon>
        <taxon>Bathycoccaceae</taxon>
        <taxon>Ostreococcus</taxon>
    </lineage>
</organism>
<dbReference type="CDD" id="cd03467">
    <property type="entry name" value="Rieske"/>
    <property type="match status" value="1"/>
</dbReference>
<evidence type="ECO:0000313" key="11">
    <source>
        <dbReference type="Proteomes" id="UP000009170"/>
    </source>
</evidence>
<dbReference type="Proteomes" id="UP000009170">
    <property type="component" value="Unassembled WGS sequence"/>
</dbReference>
<reference evidence="9 11" key="1">
    <citation type="journal article" date="2006" name="Proc. Natl. Acad. Sci. U.S.A.">
        <title>Genome analysis of the smallest free-living eukaryote Ostreococcus tauri unveils many unique features.</title>
        <authorList>
            <person name="Derelle E."/>
            <person name="Ferraz C."/>
            <person name="Rombauts S."/>
            <person name="Rouze P."/>
            <person name="Worden A.Z."/>
            <person name="Robbens S."/>
            <person name="Partensky F."/>
            <person name="Degroeve S."/>
            <person name="Echeynie S."/>
            <person name="Cooke R."/>
            <person name="Saeys Y."/>
            <person name="Wuyts J."/>
            <person name="Jabbari K."/>
            <person name="Bowler C."/>
            <person name="Panaud O."/>
            <person name="Piegu B."/>
            <person name="Ball S.G."/>
            <person name="Ral J.-P."/>
            <person name="Bouget F.-Y."/>
            <person name="Piganeau G."/>
            <person name="De Baets B."/>
            <person name="Picard A."/>
            <person name="Delseny M."/>
            <person name="Demaille J."/>
            <person name="Van de Peer Y."/>
            <person name="Moreau H."/>
        </authorList>
    </citation>
    <scope>NUCLEOTIDE SEQUENCE [LARGE SCALE GENOMIC DNA]</scope>
    <source>
        <strain evidence="9 11">OTTH0595</strain>
    </source>
</reference>
<dbReference type="InterPro" id="IPR017941">
    <property type="entry name" value="Rieske_2Fe-2S"/>
</dbReference>
<evidence type="ECO:0000256" key="7">
    <source>
        <dbReference type="SAM" id="Phobius"/>
    </source>
</evidence>
<dbReference type="InterPro" id="IPR036922">
    <property type="entry name" value="Rieske_2Fe-2S_sf"/>
</dbReference>
<dbReference type="PANTHER" id="PTHR43456">
    <property type="entry name" value="RIESKE (2FE-2S) DOMAIN-CONTAINING PROTEIN"/>
    <property type="match status" value="1"/>
</dbReference>
<evidence type="ECO:0000256" key="5">
    <source>
        <dbReference type="ARBA" id="ARBA00023014"/>
    </source>
</evidence>
<keyword evidence="3" id="KW-0560">Oxidoreductase</keyword>
<dbReference type="GO" id="GO:0042128">
    <property type="term" value="P:nitrate assimilation"/>
    <property type="evidence" value="ECO:0007669"/>
    <property type="project" value="UniProtKB-KW"/>
</dbReference>
<dbReference type="PROSITE" id="PS51296">
    <property type="entry name" value="RIESKE"/>
    <property type="match status" value="1"/>
</dbReference>
<keyword evidence="11" id="KW-1185">Reference proteome</keyword>
<evidence type="ECO:0000313" key="10">
    <source>
        <dbReference type="EMBL" id="OUS48687.1"/>
    </source>
</evidence>
<evidence type="ECO:0000256" key="4">
    <source>
        <dbReference type="ARBA" id="ARBA00023004"/>
    </source>
</evidence>
<keyword evidence="2" id="KW-0479">Metal-binding</keyword>
<dbReference type="Gene3D" id="2.102.10.10">
    <property type="entry name" value="Rieske [2Fe-2S] iron-sulphur domain"/>
    <property type="match status" value="1"/>
</dbReference>
<accession>A0A090LZQ4</accession>
<keyword evidence="4" id="KW-0408">Iron</keyword>
<dbReference type="AlphaFoldDB" id="A0A090LZQ4"/>
<reference evidence="10" key="3">
    <citation type="submission" date="2017-04" db="EMBL/GenBank/DDBJ databases">
        <title>Population genomics of picophytoplankton unveils novel chromosome hypervariability.</title>
        <authorList>
            <consortium name="DOE Joint Genome Institute"/>
            <person name="Blanc-Mathieu R."/>
            <person name="Krasovec M."/>
            <person name="Hebrard M."/>
            <person name="Yau S."/>
            <person name="Desgranges E."/>
            <person name="Martin J."/>
            <person name="Schackwitz W."/>
            <person name="Kuo A."/>
            <person name="Salin G."/>
            <person name="Donnadieu C."/>
            <person name="Desdevises Y."/>
            <person name="Sanchez-Ferandin S."/>
            <person name="Moreau H."/>
            <person name="Rivals E."/>
            <person name="Grigoriev I.V."/>
            <person name="Grimsley N."/>
            <person name="Eyre-Walker A."/>
            <person name="Piganeau G."/>
        </authorList>
    </citation>
    <scope>NUCLEOTIDE SEQUENCE [LARGE SCALE GENOMIC DNA]</scope>
    <source>
        <strain evidence="10">RCC 1115</strain>
    </source>
</reference>
<dbReference type="Pfam" id="PF13806">
    <property type="entry name" value="Rieske_2"/>
    <property type="match status" value="1"/>
</dbReference>
<evidence type="ECO:0000256" key="6">
    <source>
        <dbReference type="ARBA" id="ARBA00023063"/>
    </source>
</evidence>
<dbReference type="OrthoDB" id="1910064at2759"/>
<keyword evidence="7" id="KW-0472">Membrane</keyword>
<dbReference type="PANTHER" id="PTHR43456:SF2">
    <property type="entry name" value="RIESKE (2FE-2S) DOMAIN-CONTAINING PROTEIN"/>
    <property type="match status" value="1"/>
</dbReference>
<dbReference type="InParanoid" id="A0A090LZQ4"/>
<dbReference type="EMBL" id="CAID01000004">
    <property type="protein sequence ID" value="CEF97396.1"/>
    <property type="molecule type" value="Genomic_DNA"/>
</dbReference>
<dbReference type="STRING" id="70448.A0A090LZQ4"/>
<dbReference type="GO" id="GO:0046872">
    <property type="term" value="F:metal ion binding"/>
    <property type="evidence" value="ECO:0007669"/>
    <property type="project" value="UniProtKB-KW"/>
</dbReference>
<evidence type="ECO:0000259" key="8">
    <source>
        <dbReference type="PROSITE" id="PS51296"/>
    </source>
</evidence>
<keyword evidence="6" id="KW-0534">Nitrate assimilation</keyword>
<evidence type="ECO:0000256" key="1">
    <source>
        <dbReference type="ARBA" id="ARBA00022714"/>
    </source>
</evidence>
<dbReference type="SUPFAM" id="SSF50022">
    <property type="entry name" value="ISP domain"/>
    <property type="match status" value="1"/>
</dbReference>
<keyword evidence="1" id="KW-0001">2Fe-2S</keyword>
<feature type="domain" description="Rieske" evidence="8">
    <location>
        <begin position="80"/>
        <end position="192"/>
    </location>
</feature>
<keyword evidence="7" id="KW-1133">Transmembrane helix</keyword>
<dbReference type="GO" id="GO:0008942">
    <property type="term" value="F:nitrite reductase [NAD(P)H] activity"/>
    <property type="evidence" value="ECO:0007669"/>
    <property type="project" value="InterPro"/>
</dbReference>
<dbReference type="Proteomes" id="UP000195557">
    <property type="component" value="Unassembled WGS sequence"/>
</dbReference>
<evidence type="ECO:0000256" key="3">
    <source>
        <dbReference type="ARBA" id="ARBA00023002"/>
    </source>
</evidence>
<proteinExistence type="predicted"/>
<accession>A0A1Y5IJ51</accession>
<feature type="transmembrane region" description="Helical" evidence="7">
    <location>
        <begin position="279"/>
        <end position="298"/>
    </location>
</feature>
<protein>
    <submittedName>
        <fullName evidence="9">Rieske [2Fe-2S] iron-sulphur domain</fullName>
    </submittedName>
    <submittedName>
        <fullName evidence="10">Rieske-like [2Fe-2S] domain-domain-containing protein</fullName>
    </submittedName>
</protein>
<dbReference type="GO" id="GO:0051537">
    <property type="term" value="F:2 iron, 2 sulfur cluster binding"/>
    <property type="evidence" value="ECO:0007669"/>
    <property type="project" value="UniProtKB-KW"/>
</dbReference>
<accession>A0A454XLG5</accession>
<dbReference type="EMBL" id="KZ155773">
    <property type="protein sequence ID" value="OUS48687.1"/>
    <property type="molecule type" value="Genomic_DNA"/>
</dbReference>
<evidence type="ECO:0000313" key="9">
    <source>
        <dbReference type="EMBL" id="CEF97396.1"/>
    </source>
</evidence>
<keyword evidence="7" id="KW-0812">Transmembrane</keyword>